<dbReference type="Proteomes" id="UP000488521">
    <property type="component" value="Unassembled WGS sequence"/>
</dbReference>
<evidence type="ECO:0000256" key="4">
    <source>
        <dbReference type="ARBA" id="ARBA00022679"/>
    </source>
</evidence>
<dbReference type="KEGG" id="btho:Btheta7330_04294"/>
<keyword evidence="5" id="KW-0547">Nucleotide-binding</keyword>
<feature type="domain" description="Hexokinase C-terminal" evidence="11">
    <location>
        <begin position="304"/>
        <end position="401"/>
    </location>
</feature>
<dbReference type="EMBL" id="QROV01000013">
    <property type="protein sequence ID" value="RHL58451.1"/>
    <property type="molecule type" value="Genomic_DNA"/>
</dbReference>
<evidence type="ECO:0000256" key="7">
    <source>
        <dbReference type="ARBA" id="ARBA00022840"/>
    </source>
</evidence>
<dbReference type="CDD" id="cd24000">
    <property type="entry name" value="ASKHA_NBD_HK"/>
    <property type="match status" value="1"/>
</dbReference>
<proteinExistence type="inferred from homology"/>
<feature type="domain" description="Hexokinase N-terminal" evidence="10">
    <location>
        <begin position="5"/>
        <end position="185"/>
    </location>
</feature>
<sequence length="402" mass="44875">MEKNIFKLDNEQLKAIVCSFRDKTEEGLKTENAEIQCIPTFIAPKTTHIKGKSLVLDLGGTNYRVAIVDFDKATPTVHPNNGWKKDMSIMKSVGYTREELFKELADMIIGIKREEEMPIGYCFSYPAESVPGGDAKLLRWTKGVDIKEMVGEFIGKPLLDYLNERNKIKFTGIKVVNDTIASLFAGLTDNSYDAYIGLIVGTGTNMATFIPADKIEKLDQSCNAHGLIPVNLESGNFHPPFLTAVDDTVDAISGNPGKQRFEKAVSGMYLGDILKTAFPLEEFEEKFDAQKLTSIMNYPDIYKDVYVQVAQWIYGRSAQLVAASLTGLIMLLKSYNKDIRKVCLVAEGSLFWSENRKDKNYNILVMEKLRELLQLFGLEDIEVDIKSMNNANLIGTGIAALS</sequence>
<reference evidence="20 21" key="3">
    <citation type="journal article" date="2019" name="Nat. Med.">
        <title>A library of human gut bacterial isolates paired with longitudinal multiomics data enables mechanistic microbiome research.</title>
        <authorList>
            <person name="Poyet M."/>
            <person name="Groussin M."/>
            <person name="Gibbons S.M."/>
            <person name="Avila-Pacheco J."/>
            <person name="Jiang X."/>
            <person name="Kearney S.M."/>
            <person name="Perrotta A.R."/>
            <person name="Berdy B."/>
            <person name="Zhao S."/>
            <person name="Lieberman T.D."/>
            <person name="Swanson P.K."/>
            <person name="Smith M."/>
            <person name="Roesemann S."/>
            <person name="Alexander J.E."/>
            <person name="Rich S.A."/>
            <person name="Livny J."/>
            <person name="Vlamakis H."/>
            <person name="Clish C."/>
            <person name="Bullock K."/>
            <person name="Deik A."/>
            <person name="Scott J."/>
            <person name="Pierce K.A."/>
            <person name="Xavier R.J."/>
            <person name="Alm E.J."/>
        </authorList>
    </citation>
    <scope>NUCLEOTIDE SEQUENCE [LARGE SCALE GENOMIC DNA]</scope>
    <source>
        <strain evidence="15 22">BIOML-A156</strain>
        <strain evidence="14 20">BIOML-A162</strain>
        <strain evidence="13 21">BIOML-A188</strain>
    </source>
</reference>
<dbReference type="InterPro" id="IPR043129">
    <property type="entry name" value="ATPase_NBD"/>
</dbReference>
<dbReference type="InterPro" id="IPR022673">
    <property type="entry name" value="Hexokinase_C"/>
</dbReference>
<dbReference type="PANTHER" id="PTHR19443:SF16">
    <property type="entry name" value="HEXOKINASE TYPE 1-RELATED"/>
    <property type="match status" value="1"/>
</dbReference>
<keyword evidence="4" id="KW-0808">Transferase</keyword>
<gene>
    <name evidence="17" type="ORF">DW011_12360</name>
    <name evidence="12" type="ORF">ERS852511_04824</name>
    <name evidence="15" type="ORF">GAN59_20130</name>
    <name evidence="14" type="ORF">GAN91_26800</name>
    <name evidence="13" type="ORF">GAO51_25575</name>
    <name evidence="16" type="ORF">K0H07_16645</name>
</gene>
<keyword evidence="8" id="KW-0324">Glycolysis</keyword>
<evidence type="ECO:0000313" key="14">
    <source>
        <dbReference type="EMBL" id="KAB4470024.1"/>
    </source>
</evidence>
<evidence type="ECO:0000256" key="9">
    <source>
        <dbReference type="ARBA" id="ARBA00047905"/>
    </source>
</evidence>
<reference evidence="16" key="4">
    <citation type="submission" date="2021-07" db="EMBL/GenBank/DDBJ databases">
        <title>Comparative genomics of Bacteroides fragilis group isolates reveals species-dependent resistance mechanisms and validates clinical tools for resistance prediction.</title>
        <authorList>
            <person name="Wallace M.J."/>
            <person name="Jean S."/>
            <person name="Wallace M.A."/>
            <person name="Carey-Ann B.D."/>
            <person name="Dantas G."/>
        </authorList>
    </citation>
    <scope>NUCLEOTIDE SEQUENCE</scope>
    <source>
        <strain evidence="16">BJH_160</strain>
    </source>
</reference>
<evidence type="ECO:0000313" key="22">
    <source>
        <dbReference type="Proteomes" id="UP000488521"/>
    </source>
</evidence>
<dbReference type="RefSeq" id="WP_011108294.1">
    <property type="nucleotide sequence ID" value="NZ_BAABZI010000001.1"/>
</dbReference>
<dbReference type="GO" id="GO:0005524">
    <property type="term" value="F:ATP binding"/>
    <property type="evidence" value="ECO:0007669"/>
    <property type="project" value="UniProtKB-KW"/>
</dbReference>
<dbReference type="Pfam" id="PF03727">
    <property type="entry name" value="Hexokinase_2"/>
    <property type="match status" value="2"/>
</dbReference>
<accession>A0A0P0F473</accession>
<dbReference type="Proteomes" id="UP000283616">
    <property type="component" value="Unassembled WGS sequence"/>
</dbReference>
<evidence type="ECO:0000256" key="5">
    <source>
        <dbReference type="ARBA" id="ARBA00022741"/>
    </source>
</evidence>
<dbReference type="Proteomes" id="UP000095576">
    <property type="component" value="Unassembled WGS sequence"/>
</dbReference>
<dbReference type="GeneID" id="60923607"/>
<feature type="domain" description="Hexokinase C-terminal" evidence="11">
    <location>
        <begin position="196"/>
        <end position="277"/>
    </location>
</feature>
<evidence type="ECO:0000256" key="2">
    <source>
        <dbReference type="ARBA" id="ARBA00005007"/>
    </source>
</evidence>
<evidence type="ECO:0000313" key="21">
    <source>
        <dbReference type="Proteomes" id="UP000440614"/>
    </source>
</evidence>
<dbReference type="EMBL" id="WCSY01000035">
    <property type="protein sequence ID" value="KAB4305655.1"/>
    <property type="molecule type" value="Genomic_DNA"/>
</dbReference>
<evidence type="ECO:0000313" key="17">
    <source>
        <dbReference type="EMBL" id="RHL58451.1"/>
    </source>
</evidence>
<dbReference type="PATRIC" id="fig|818.23.peg.4421"/>
<dbReference type="EMBL" id="CZAP01000032">
    <property type="protein sequence ID" value="CUQ22420.1"/>
    <property type="molecule type" value="Genomic_DNA"/>
</dbReference>
<evidence type="ECO:0000256" key="8">
    <source>
        <dbReference type="ARBA" id="ARBA00023152"/>
    </source>
</evidence>
<keyword evidence="7" id="KW-0067">ATP-binding</keyword>
<reference evidence="17 19" key="2">
    <citation type="submission" date="2018-08" db="EMBL/GenBank/DDBJ databases">
        <title>A genome reference for cultivated species of the human gut microbiota.</title>
        <authorList>
            <person name="Zou Y."/>
            <person name="Xue W."/>
            <person name="Luo G."/>
        </authorList>
    </citation>
    <scope>NUCLEOTIDE SEQUENCE [LARGE SCALE GENOMIC DNA]</scope>
    <source>
        <strain evidence="17 19">AF37-12</strain>
    </source>
</reference>
<dbReference type="Proteomes" id="UP001200544">
    <property type="component" value="Unassembled WGS sequence"/>
</dbReference>
<dbReference type="Gene3D" id="3.30.420.40">
    <property type="match status" value="1"/>
</dbReference>
<comment type="catalytic activity">
    <reaction evidence="9">
        <text>D-fructose + ATP = D-fructose 6-phosphate + ADP + H(+)</text>
        <dbReference type="Rhea" id="RHEA:16125"/>
        <dbReference type="ChEBI" id="CHEBI:15378"/>
        <dbReference type="ChEBI" id="CHEBI:30616"/>
        <dbReference type="ChEBI" id="CHEBI:37721"/>
        <dbReference type="ChEBI" id="CHEBI:61527"/>
        <dbReference type="ChEBI" id="CHEBI:456216"/>
        <dbReference type="EC" id="2.7.1.1"/>
    </reaction>
    <physiologicalReaction direction="left-to-right" evidence="9">
        <dbReference type="Rhea" id="RHEA:16126"/>
    </physiologicalReaction>
</comment>
<dbReference type="GO" id="GO:0008865">
    <property type="term" value="F:fructokinase activity"/>
    <property type="evidence" value="ECO:0007669"/>
    <property type="project" value="TreeGrafter"/>
</dbReference>
<dbReference type="PROSITE" id="PS51748">
    <property type="entry name" value="HEXOKINASE_2"/>
    <property type="match status" value="1"/>
</dbReference>
<organism evidence="13 21">
    <name type="scientific">Bacteroides thetaiotaomicron</name>
    <dbReference type="NCBI Taxonomy" id="818"/>
    <lineage>
        <taxon>Bacteria</taxon>
        <taxon>Pseudomonadati</taxon>
        <taxon>Bacteroidota</taxon>
        <taxon>Bacteroidia</taxon>
        <taxon>Bacteroidales</taxon>
        <taxon>Bacteroidaceae</taxon>
        <taxon>Bacteroides</taxon>
    </lineage>
</organism>
<evidence type="ECO:0000256" key="6">
    <source>
        <dbReference type="ARBA" id="ARBA00022777"/>
    </source>
</evidence>
<comment type="pathway">
    <text evidence="1">Carbohydrate degradation.</text>
</comment>
<dbReference type="Pfam" id="PF00349">
    <property type="entry name" value="Hexokinase_1"/>
    <property type="match status" value="1"/>
</dbReference>
<evidence type="ECO:0000313" key="16">
    <source>
        <dbReference type="EMBL" id="MCE9238772.1"/>
    </source>
</evidence>
<comment type="pathway">
    <text evidence="2">Carbohydrate metabolism.</text>
</comment>
<dbReference type="GO" id="GO:0001678">
    <property type="term" value="P:intracellular glucose homeostasis"/>
    <property type="evidence" value="ECO:0007669"/>
    <property type="project" value="InterPro"/>
</dbReference>
<dbReference type="Proteomes" id="UP000436858">
    <property type="component" value="Unassembled WGS sequence"/>
</dbReference>
<dbReference type="InterPro" id="IPR001312">
    <property type="entry name" value="Hexokinase"/>
</dbReference>
<evidence type="ECO:0000313" key="20">
    <source>
        <dbReference type="Proteomes" id="UP000436858"/>
    </source>
</evidence>
<evidence type="ECO:0000259" key="10">
    <source>
        <dbReference type="Pfam" id="PF00349"/>
    </source>
</evidence>
<evidence type="ECO:0000259" key="11">
    <source>
        <dbReference type="Pfam" id="PF03727"/>
    </source>
</evidence>
<evidence type="ECO:0000313" key="13">
    <source>
        <dbReference type="EMBL" id="KAB4305655.1"/>
    </source>
</evidence>
<dbReference type="GO" id="GO:0004340">
    <property type="term" value="F:glucokinase activity"/>
    <property type="evidence" value="ECO:0007669"/>
    <property type="project" value="TreeGrafter"/>
</dbReference>
<protein>
    <submittedName>
        <fullName evidence="12 13">Hexokinase</fullName>
    </submittedName>
</protein>
<keyword evidence="6 13" id="KW-0418">Kinase</keyword>
<dbReference type="EMBL" id="JAHYQA010000010">
    <property type="protein sequence ID" value="MCE9238772.1"/>
    <property type="molecule type" value="Genomic_DNA"/>
</dbReference>
<dbReference type="SUPFAM" id="SSF53067">
    <property type="entry name" value="Actin-like ATPase domain"/>
    <property type="match status" value="2"/>
</dbReference>
<reference evidence="12 18" key="1">
    <citation type="submission" date="2015-09" db="EMBL/GenBank/DDBJ databases">
        <authorList>
            <consortium name="Pathogen Informatics"/>
        </authorList>
    </citation>
    <scope>NUCLEOTIDE SEQUENCE [LARGE SCALE GENOMIC DNA]</scope>
    <source>
        <strain evidence="12 18">2789STDY5834899</strain>
    </source>
</reference>
<dbReference type="GO" id="GO:0006096">
    <property type="term" value="P:glycolytic process"/>
    <property type="evidence" value="ECO:0007669"/>
    <property type="project" value="UniProtKB-UniPathway"/>
</dbReference>
<dbReference type="EMBL" id="WCRY01000052">
    <property type="protein sequence ID" value="KAB4470024.1"/>
    <property type="molecule type" value="Genomic_DNA"/>
</dbReference>
<evidence type="ECO:0000313" key="15">
    <source>
        <dbReference type="EMBL" id="KAB4470437.1"/>
    </source>
</evidence>
<dbReference type="GO" id="GO:0005536">
    <property type="term" value="F:D-glucose binding"/>
    <property type="evidence" value="ECO:0007669"/>
    <property type="project" value="InterPro"/>
</dbReference>
<name>A0A0P0F473_BACT4</name>
<dbReference type="OMA" id="GYCFSYP"/>
<dbReference type="GO" id="GO:0006006">
    <property type="term" value="P:glucose metabolic process"/>
    <property type="evidence" value="ECO:0007669"/>
    <property type="project" value="TreeGrafter"/>
</dbReference>
<comment type="similarity">
    <text evidence="3">Belongs to the hexokinase family.</text>
</comment>
<dbReference type="Proteomes" id="UP000440614">
    <property type="component" value="Unassembled WGS sequence"/>
</dbReference>
<dbReference type="PRINTS" id="PR00475">
    <property type="entry name" value="HEXOKINASE"/>
</dbReference>
<evidence type="ECO:0000256" key="1">
    <source>
        <dbReference type="ARBA" id="ARBA00004921"/>
    </source>
</evidence>
<dbReference type="EMBL" id="WCRS01000018">
    <property type="protein sequence ID" value="KAB4470437.1"/>
    <property type="molecule type" value="Genomic_DNA"/>
</dbReference>
<evidence type="ECO:0000313" key="19">
    <source>
        <dbReference type="Proteomes" id="UP000283616"/>
    </source>
</evidence>
<evidence type="ECO:0000313" key="12">
    <source>
        <dbReference type="EMBL" id="CUQ22420.1"/>
    </source>
</evidence>
<evidence type="ECO:0000256" key="3">
    <source>
        <dbReference type="ARBA" id="ARBA00009225"/>
    </source>
</evidence>
<evidence type="ECO:0000313" key="18">
    <source>
        <dbReference type="Proteomes" id="UP000095576"/>
    </source>
</evidence>
<dbReference type="InterPro" id="IPR022672">
    <property type="entry name" value="Hexokinase_N"/>
</dbReference>
<dbReference type="AlphaFoldDB" id="A0A0P0F473"/>
<dbReference type="UniPathway" id="UPA00109">
    <property type="reaction ID" value="UER00180"/>
</dbReference>
<dbReference type="Gene3D" id="3.40.367.20">
    <property type="match status" value="2"/>
</dbReference>
<dbReference type="PANTHER" id="PTHR19443">
    <property type="entry name" value="HEXOKINASE"/>
    <property type="match status" value="1"/>
</dbReference>